<evidence type="ECO:0000256" key="6">
    <source>
        <dbReference type="ARBA" id="ARBA00022840"/>
    </source>
</evidence>
<dbReference type="AlphaFoldDB" id="A0A0F6RCL3"/>
<name>A0A0F6RCL3_9GAMM</name>
<comment type="subcellular location">
    <subcellularLocation>
        <location evidence="1 8">Cytoplasm</location>
    </subcellularLocation>
</comment>
<comment type="function">
    <text evidence="8">Ligates lysine onto the cytidine present at position 34 of the AUA codon-specific tRNA(Ile) that contains the anticodon CAU, in an ATP-dependent manner. Cytidine is converted to lysidine, thus changing the amino acid specificity of the tRNA from methionine to isoleucine.</text>
</comment>
<evidence type="ECO:0000259" key="9">
    <source>
        <dbReference type="SMART" id="SM00977"/>
    </source>
</evidence>
<dbReference type="Pfam" id="PF11734">
    <property type="entry name" value="TilS_C"/>
    <property type="match status" value="1"/>
</dbReference>
<dbReference type="RefSeq" id="WP_046561573.1">
    <property type="nucleotide sequence ID" value="NZ_CP010975.1"/>
</dbReference>
<keyword evidence="4 8" id="KW-0819">tRNA processing</keyword>
<accession>A0A0F6RCL3</accession>
<dbReference type="GO" id="GO:0032267">
    <property type="term" value="F:tRNA(Ile)-lysidine synthase activity"/>
    <property type="evidence" value="ECO:0007669"/>
    <property type="project" value="UniProtKB-EC"/>
</dbReference>
<dbReference type="InterPro" id="IPR012795">
    <property type="entry name" value="tRNA_Ile_lys_synt_N"/>
</dbReference>
<dbReference type="GO" id="GO:0006400">
    <property type="term" value="P:tRNA modification"/>
    <property type="evidence" value="ECO:0007669"/>
    <property type="project" value="UniProtKB-UniRule"/>
</dbReference>
<comment type="similarity">
    <text evidence="8">Belongs to the tRNA(Ile)-lysidine synthase family.</text>
</comment>
<dbReference type="STRING" id="914150.TQ33_1567"/>
<gene>
    <name evidence="8" type="primary">tilS</name>
    <name evidence="10" type="ORF">TQ33_1567</name>
</gene>
<dbReference type="SUPFAM" id="SSF52402">
    <property type="entry name" value="Adenine nucleotide alpha hydrolases-like"/>
    <property type="match status" value="1"/>
</dbReference>
<evidence type="ECO:0000256" key="1">
    <source>
        <dbReference type="ARBA" id="ARBA00004496"/>
    </source>
</evidence>
<dbReference type="PANTHER" id="PTHR43033">
    <property type="entry name" value="TRNA(ILE)-LYSIDINE SYNTHASE-RELATED"/>
    <property type="match status" value="1"/>
</dbReference>
<dbReference type="EMBL" id="CP010975">
    <property type="protein sequence ID" value="AKE52513.1"/>
    <property type="molecule type" value="Genomic_DNA"/>
</dbReference>
<dbReference type="NCBIfam" id="TIGR02433">
    <property type="entry name" value="lysidine_TilS_C"/>
    <property type="match status" value="1"/>
</dbReference>
<dbReference type="EC" id="6.3.4.19" evidence="8"/>
<evidence type="ECO:0000256" key="7">
    <source>
        <dbReference type="ARBA" id="ARBA00048539"/>
    </source>
</evidence>
<sequence>MNNQEPVAAAVSRFLAQDSSQSFSSYVIALSGGADSVALLHAFAQQLKKASLRAVYIDHQLQEASSQWATFNQDLCKKLGLKFDVIKVKVADAASLEAEARKARYKAFAGIIGRDECLLTGHHQDDQAETLLLQLFRGAGPKGLSAMPEQAAFGKGVHARPMLQVSKRDILDYCEHYNLPFVEDPSNQDTQYRRNFLRKKVIPLMETEWPEVKATLARASDIQASTQELIEEVASTDFARCFDLDKGLSISSLVALSPVRQTHVLRYWLQQLDQDMPSQKVMDQVLQQMLRSDLDAQPSVSFGHGAIKRFQGYLIWVNDVIDELEPVHETWTADSDLELRCGVKISLNWLKQDSPELVGKPLQVKTRQGGERFRKRNAEHTTSLKNYFQEEGVRPWQRDRALLILFKGEVRAVFTEHLQQG</sequence>
<evidence type="ECO:0000256" key="2">
    <source>
        <dbReference type="ARBA" id="ARBA00022490"/>
    </source>
</evidence>
<dbReference type="GO" id="GO:0005524">
    <property type="term" value="F:ATP binding"/>
    <property type="evidence" value="ECO:0007669"/>
    <property type="project" value="UniProtKB-UniRule"/>
</dbReference>
<dbReference type="GO" id="GO:0005737">
    <property type="term" value="C:cytoplasm"/>
    <property type="evidence" value="ECO:0007669"/>
    <property type="project" value="UniProtKB-SubCell"/>
</dbReference>
<dbReference type="CDD" id="cd01992">
    <property type="entry name" value="TilS_N"/>
    <property type="match status" value="1"/>
</dbReference>
<comment type="catalytic activity">
    <reaction evidence="7 8">
        <text>cytidine(34) in tRNA(Ile2) + L-lysine + ATP = lysidine(34) in tRNA(Ile2) + AMP + diphosphate + H(+)</text>
        <dbReference type="Rhea" id="RHEA:43744"/>
        <dbReference type="Rhea" id="RHEA-COMP:10625"/>
        <dbReference type="Rhea" id="RHEA-COMP:10670"/>
        <dbReference type="ChEBI" id="CHEBI:15378"/>
        <dbReference type="ChEBI" id="CHEBI:30616"/>
        <dbReference type="ChEBI" id="CHEBI:32551"/>
        <dbReference type="ChEBI" id="CHEBI:33019"/>
        <dbReference type="ChEBI" id="CHEBI:82748"/>
        <dbReference type="ChEBI" id="CHEBI:83665"/>
        <dbReference type="ChEBI" id="CHEBI:456215"/>
        <dbReference type="EC" id="6.3.4.19"/>
    </reaction>
</comment>
<dbReference type="Pfam" id="PF01171">
    <property type="entry name" value="ATP_bind_3"/>
    <property type="match status" value="1"/>
</dbReference>
<dbReference type="KEGG" id="kge:TQ33_1567"/>
<dbReference type="InterPro" id="IPR015262">
    <property type="entry name" value="tRNA_Ile_lys_synt_subst-bd"/>
</dbReference>
<dbReference type="InterPro" id="IPR014729">
    <property type="entry name" value="Rossmann-like_a/b/a_fold"/>
</dbReference>
<proteinExistence type="inferred from homology"/>
<dbReference type="InterPro" id="IPR011063">
    <property type="entry name" value="TilS/TtcA_N"/>
</dbReference>
<dbReference type="Gene3D" id="3.40.50.620">
    <property type="entry name" value="HUPs"/>
    <property type="match status" value="1"/>
</dbReference>
<protein>
    <recommendedName>
        <fullName evidence="8">tRNA(Ile)-lysidine synthase</fullName>
        <ecNumber evidence="8">6.3.4.19</ecNumber>
    </recommendedName>
    <alternativeName>
        <fullName evidence="8">tRNA(Ile)-2-lysyl-cytidine synthase</fullName>
    </alternativeName>
    <alternativeName>
        <fullName evidence="8">tRNA(Ile)-lysidine synthetase</fullName>
    </alternativeName>
</protein>
<keyword evidence="11" id="KW-1185">Reference proteome</keyword>
<reference evidence="10 11" key="1">
    <citation type="submission" date="2015-02" db="EMBL/GenBank/DDBJ databases">
        <title>Complete genome sequence of Kangiella geojedonensis strain YCS-5T.</title>
        <authorList>
            <person name="Kim K.M."/>
        </authorList>
    </citation>
    <scope>NUCLEOTIDE SEQUENCE [LARGE SCALE GENOMIC DNA]</scope>
    <source>
        <strain evidence="10 11">YCS-5</strain>
    </source>
</reference>
<evidence type="ECO:0000256" key="3">
    <source>
        <dbReference type="ARBA" id="ARBA00022598"/>
    </source>
</evidence>
<evidence type="ECO:0000313" key="10">
    <source>
        <dbReference type="EMBL" id="AKE52513.1"/>
    </source>
</evidence>
<dbReference type="InterPro" id="IPR012796">
    <property type="entry name" value="Lysidine-tRNA-synth_C"/>
</dbReference>
<dbReference type="SUPFAM" id="SSF82829">
    <property type="entry name" value="MesJ substrate recognition domain-like"/>
    <property type="match status" value="1"/>
</dbReference>
<dbReference type="Proteomes" id="UP000034071">
    <property type="component" value="Chromosome"/>
</dbReference>
<dbReference type="NCBIfam" id="TIGR02432">
    <property type="entry name" value="lysidine_TilS_N"/>
    <property type="match status" value="1"/>
</dbReference>
<feature type="binding site" evidence="8">
    <location>
        <begin position="31"/>
        <end position="36"/>
    </location>
    <ligand>
        <name>ATP</name>
        <dbReference type="ChEBI" id="CHEBI:30616"/>
    </ligand>
</feature>
<evidence type="ECO:0000313" key="11">
    <source>
        <dbReference type="Proteomes" id="UP000034071"/>
    </source>
</evidence>
<evidence type="ECO:0000256" key="5">
    <source>
        <dbReference type="ARBA" id="ARBA00022741"/>
    </source>
</evidence>
<dbReference type="PATRIC" id="fig|914150.5.peg.1588"/>
<feature type="domain" description="Lysidine-tRNA(Ile) synthetase C-terminal" evidence="9">
    <location>
        <begin position="362"/>
        <end position="420"/>
    </location>
</feature>
<dbReference type="Pfam" id="PF09179">
    <property type="entry name" value="TilS"/>
    <property type="match status" value="1"/>
</dbReference>
<evidence type="ECO:0000256" key="4">
    <source>
        <dbReference type="ARBA" id="ARBA00022694"/>
    </source>
</evidence>
<dbReference type="SMART" id="SM00977">
    <property type="entry name" value="TilS_C"/>
    <property type="match status" value="1"/>
</dbReference>
<keyword evidence="6 8" id="KW-0067">ATP-binding</keyword>
<comment type="domain">
    <text evidence="8">The N-terminal region contains the highly conserved SGGXDS motif, predicted to be a P-loop motif involved in ATP binding.</text>
</comment>
<evidence type="ECO:0000256" key="8">
    <source>
        <dbReference type="HAMAP-Rule" id="MF_01161"/>
    </source>
</evidence>
<dbReference type="SUPFAM" id="SSF56037">
    <property type="entry name" value="PheT/TilS domain"/>
    <property type="match status" value="1"/>
</dbReference>
<dbReference type="PANTHER" id="PTHR43033:SF1">
    <property type="entry name" value="TRNA(ILE)-LYSIDINE SYNTHASE-RELATED"/>
    <property type="match status" value="1"/>
</dbReference>
<keyword evidence="2 8" id="KW-0963">Cytoplasm</keyword>
<keyword evidence="3 8" id="KW-0436">Ligase</keyword>
<dbReference type="HAMAP" id="MF_01161">
    <property type="entry name" value="tRNA_Ile_lys_synt"/>
    <property type="match status" value="1"/>
</dbReference>
<organism evidence="10 11">
    <name type="scientific">Kangiella geojedonensis</name>
    <dbReference type="NCBI Taxonomy" id="914150"/>
    <lineage>
        <taxon>Bacteria</taxon>
        <taxon>Pseudomonadati</taxon>
        <taxon>Pseudomonadota</taxon>
        <taxon>Gammaproteobacteria</taxon>
        <taxon>Kangiellales</taxon>
        <taxon>Kangiellaceae</taxon>
        <taxon>Kangiella</taxon>
    </lineage>
</organism>
<keyword evidence="5 8" id="KW-0547">Nucleotide-binding</keyword>
<dbReference type="InterPro" id="IPR012094">
    <property type="entry name" value="tRNA_Ile_lys_synt"/>
</dbReference>
<dbReference type="OrthoDB" id="9807403at2"/>
<dbReference type="HOGENOM" id="CLU_018869_2_0_6"/>
<dbReference type="Gene3D" id="1.20.59.20">
    <property type="match status" value="1"/>
</dbReference>